<name>A0A229FW03_9BURK</name>
<dbReference type="EMBL" id="NJGG01000001">
    <property type="protein sequence ID" value="OXL16186.1"/>
    <property type="molecule type" value="Genomic_DNA"/>
</dbReference>
<sequence length="121" mass="13722">MGIRMKYFPRDTGVNHEQIAAMNAALVSELEHDEKPASMIAAKNRTYEFFIQKAKLKNLNAITCMGSLGLNSQKSMQFFNGDHKHVEFLRLLHAITKIGYEVKISFQPSDFPFGTIKIDPC</sequence>
<reference evidence="1 2" key="1">
    <citation type="submission" date="2017-06" db="EMBL/GenBank/DDBJ databases">
        <title>Reclassification of a Polynucleobacter cosmopolitanus strain isolated from tropical Lake Victoria as Polynucleobacter victoriensis comb. nov.</title>
        <authorList>
            <person name="Hahn M.W."/>
        </authorList>
    </citation>
    <scope>NUCLEOTIDE SEQUENCE [LARGE SCALE GENOMIC DNA]</scope>
    <source>
        <strain evidence="1 2">MWH-MoIso2</strain>
    </source>
</reference>
<proteinExistence type="predicted"/>
<accession>A0A229FW03</accession>
<keyword evidence="2" id="KW-1185">Reference proteome</keyword>
<organism evidence="1 2">
    <name type="scientific">Polynucleobacter cosmopolitanus</name>
    <dbReference type="NCBI Taxonomy" id="351345"/>
    <lineage>
        <taxon>Bacteria</taxon>
        <taxon>Pseudomonadati</taxon>
        <taxon>Pseudomonadota</taxon>
        <taxon>Betaproteobacteria</taxon>
        <taxon>Burkholderiales</taxon>
        <taxon>Burkholderiaceae</taxon>
        <taxon>Polynucleobacter</taxon>
    </lineage>
</organism>
<evidence type="ECO:0000313" key="1">
    <source>
        <dbReference type="EMBL" id="OXL16186.1"/>
    </source>
</evidence>
<protein>
    <submittedName>
        <fullName evidence="1">Uncharacterized protein</fullName>
    </submittedName>
</protein>
<evidence type="ECO:0000313" key="2">
    <source>
        <dbReference type="Proteomes" id="UP000215188"/>
    </source>
</evidence>
<comment type="caution">
    <text evidence="1">The sequence shown here is derived from an EMBL/GenBank/DDBJ whole genome shotgun (WGS) entry which is preliminary data.</text>
</comment>
<dbReference type="AlphaFoldDB" id="A0A229FW03"/>
<dbReference type="Proteomes" id="UP000215188">
    <property type="component" value="Unassembled WGS sequence"/>
</dbReference>
<gene>
    <name evidence="1" type="ORF">AOC33_03670</name>
</gene>
<dbReference type="RefSeq" id="WP_089515214.1">
    <property type="nucleotide sequence ID" value="NZ_NJGG01000001.1"/>
</dbReference>